<proteinExistence type="predicted"/>
<reference evidence="1 2" key="1">
    <citation type="submission" date="2017-11" db="EMBL/GenBank/DDBJ databases">
        <title>The genome of Rhizophagus clarus HR1 reveals common genetic basis of auxotrophy among arbuscular mycorrhizal fungi.</title>
        <authorList>
            <person name="Kobayashi Y."/>
        </authorList>
    </citation>
    <scope>NUCLEOTIDE SEQUENCE [LARGE SCALE GENOMIC DNA]</scope>
    <source>
        <strain evidence="1 2">HR1</strain>
    </source>
</reference>
<protein>
    <submittedName>
        <fullName evidence="1">Uncharacterized protein</fullName>
    </submittedName>
</protein>
<evidence type="ECO:0000313" key="2">
    <source>
        <dbReference type="Proteomes" id="UP000247702"/>
    </source>
</evidence>
<dbReference type="Proteomes" id="UP000247702">
    <property type="component" value="Unassembled WGS sequence"/>
</dbReference>
<name>A0A2Z6QUI1_9GLOM</name>
<keyword evidence="2" id="KW-1185">Reference proteome</keyword>
<dbReference type="AlphaFoldDB" id="A0A2Z6QUI1"/>
<comment type="caution">
    <text evidence="1">The sequence shown here is derived from an EMBL/GenBank/DDBJ whole genome shotgun (WGS) entry which is preliminary data.</text>
</comment>
<evidence type="ECO:0000313" key="1">
    <source>
        <dbReference type="EMBL" id="GBB93225.1"/>
    </source>
</evidence>
<dbReference type="EMBL" id="BEXD01001262">
    <property type="protein sequence ID" value="GBB93225.1"/>
    <property type="molecule type" value="Genomic_DNA"/>
</dbReference>
<sequence length="139" mass="15761">MPRALLSSDTTSNIYGLKKHILVLAKKLLYWSLVKAIIDTPLIPTISPFPNVISLPQHLIDFNYFNQDEFTRLATHNSCFDHSSPLYLDNLLLGNTATISDLLLLANIFHTNYNQNIFTFYTDSSLSQHGPQRSKMGFS</sequence>
<accession>A0A2Z6QUI1</accession>
<organism evidence="1 2">
    <name type="scientific">Rhizophagus clarus</name>
    <dbReference type="NCBI Taxonomy" id="94130"/>
    <lineage>
        <taxon>Eukaryota</taxon>
        <taxon>Fungi</taxon>
        <taxon>Fungi incertae sedis</taxon>
        <taxon>Mucoromycota</taxon>
        <taxon>Glomeromycotina</taxon>
        <taxon>Glomeromycetes</taxon>
        <taxon>Glomerales</taxon>
        <taxon>Glomeraceae</taxon>
        <taxon>Rhizophagus</taxon>
    </lineage>
</organism>
<gene>
    <name evidence="1" type="ORF">RclHR1_21330001</name>
</gene>